<evidence type="ECO:0000313" key="1">
    <source>
        <dbReference type="EMBL" id="CUV11880.1"/>
    </source>
</evidence>
<proteinExistence type="predicted"/>
<reference evidence="1" key="1">
    <citation type="submission" date="2015-10" db="EMBL/GenBank/DDBJ databases">
        <authorList>
            <person name="Gilbert D.G."/>
        </authorList>
    </citation>
    <scope>NUCLEOTIDE SEQUENCE</scope>
    <source>
        <strain evidence="1">Phyl III-seqv23</strain>
    </source>
</reference>
<name>A0A0S4TPA6_RALSL</name>
<gene>
    <name evidence="1" type="ORF">RUN39_v1_260027</name>
</gene>
<protein>
    <submittedName>
        <fullName evidence="1">Uncharacterized protein</fullName>
    </submittedName>
</protein>
<dbReference type="EMBL" id="LN899819">
    <property type="protein sequence ID" value="CUV11880.1"/>
    <property type="molecule type" value="Genomic_DNA"/>
</dbReference>
<dbReference type="AlphaFoldDB" id="A0A0S4TPA6"/>
<sequence>MDLRGEYLSWWLHDEGPGFGLVIVGPERSMEMHLMRDGSVQRILDEFDFGAQQFVTLLADSPTVVTVSEFLSLYTELRERTLESRAP</sequence>
<accession>A0A0S4TPA6</accession>
<organism evidence="1">
    <name type="scientific">Ralstonia solanacearum</name>
    <name type="common">Pseudomonas solanacearum</name>
    <dbReference type="NCBI Taxonomy" id="305"/>
    <lineage>
        <taxon>Bacteria</taxon>
        <taxon>Pseudomonadati</taxon>
        <taxon>Pseudomonadota</taxon>
        <taxon>Betaproteobacteria</taxon>
        <taxon>Burkholderiales</taxon>
        <taxon>Burkholderiaceae</taxon>
        <taxon>Ralstonia</taxon>
        <taxon>Ralstonia solanacearum species complex</taxon>
    </lineage>
</organism>